<dbReference type="AlphaFoldDB" id="A0A2A4F587"/>
<dbReference type="OrthoDB" id="982642at2"/>
<dbReference type="InterPro" id="IPR020518">
    <property type="entry name" value="Tscrpt_reg_PrtN"/>
</dbReference>
<dbReference type="Pfam" id="PF11112">
    <property type="entry name" value="PyocinActivator"/>
    <property type="match status" value="1"/>
</dbReference>
<evidence type="ECO:0000313" key="1">
    <source>
        <dbReference type="EMBL" id="PCE27519.1"/>
    </source>
</evidence>
<evidence type="ECO:0000313" key="2">
    <source>
        <dbReference type="Proteomes" id="UP000218022"/>
    </source>
</evidence>
<protein>
    <submittedName>
        <fullName evidence="1">Pyocin activator protein PrtN</fullName>
    </submittedName>
</protein>
<gene>
    <name evidence="1" type="ORF">BWP39_03175</name>
</gene>
<accession>A0A2A4F587</accession>
<dbReference type="EMBL" id="MTZV01000002">
    <property type="protein sequence ID" value="PCE27519.1"/>
    <property type="molecule type" value="Genomic_DNA"/>
</dbReference>
<proteinExistence type="predicted"/>
<dbReference type="RefSeq" id="WP_096716917.1">
    <property type="nucleotide sequence ID" value="NZ_MTZV01000002.1"/>
</dbReference>
<sequence>MNTVFLLMAQFGARAVIPIEEVQKAYFSHLEVDKLLAKVSRGDIPLPVVSAERSRKSARGVHLQDLAEYIDAQRAAAVRERNQFCGLK</sequence>
<reference evidence="1 2" key="1">
    <citation type="submission" date="2017-01" db="EMBL/GenBank/DDBJ databases">
        <title>Whole-Genome Shotgun Sequencing of Two beta-Proteobacterial Species in Search of the Bulgecin Biosynthetic Cluster.</title>
        <authorList>
            <person name="Horsman M.E."/>
            <person name="Marous D.R."/>
            <person name="Li R."/>
            <person name="Oliver R.A."/>
            <person name="Byun B."/>
            <person name="Emrich S.J."/>
            <person name="Boggess B."/>
            <person name="Townsend C.A."/>
            <person name="Mobashery S."/>
        </authorList>
    </citation>
    <scope>NUCLEOTIDE SEQUENCE [LARGE SCALE GENOMIC DNA]</scope>
    <source>
        <strain evidence="1 2">ATCC 31363</strain>
    </source>
</reference>
<name>A0A2A4F587_9BURK</name>
<comment type="caution">
    <text evidence="1">The sequence shown here is derived from an EMBL/GenBank/DDBJ whole genome shotgun (WGS) entry which is preliminary data.</text>
</comment>
<dbReference type="Proteomes" id="UP000218022">
    <property type="component" value="Unassembled WGS sequence"/>
</dbReference>
<dbReference type="GO" id="GO:0006355">
    <property type="term" value="P:regulation of DNA-templated transcription"/>
    <property type="evidence" value="ECO:0007669"/>
    <property type="project" value="InterPro"/>
</dbReference>
<organism evidence="1 2">
    <name type="scientific">Paraburkholderia acidicola</name>
    <dbReference type="NCBI Taxonomy" id="1912599"/>
    <lineage>
        <taxon>Bacteria</taxon>
        <taxon>Pseudomonadati</taxon>
        <taxon>Pseudomonadota</taxon>
        <taxon>Betaproteobacteria</taxon>
        <taxon>Burkholderiales</taxon>
        <taxon>Burkholderiaceae</taxon>
        <taxon>Paraburkholderia</taxon>
    </lineage>
</organism>